<gene>
    <name evidence="4" type="primary">LOC101639592</name>
</gene>
<dbReference type="InterPro" id="IPR031952">
    <property type="entry name" value="MOEP19_KH-like"/>
</dbReference>
<accession>A0ABM0IEP1</accession>
<evidence type="ECO:0000259" key="2">
    <source>
        <dbReference type="Pfam" id="PF16005"/>
    </source>
</evidence>
<evidence type="ECO:0000256" key="1">
    <source>
        <dbReference type="ARBA" id="ARBA00009081"/>
    </source>
</evidence>
<keyword evidence="3" id="KW-1185">Reference proteome</keyword>
<protein>
    <submittedName>
        <fullName evidence="4">Developmental pluripotency-associated 5 protein-like</fullName>
    </submittedName>
</protein>
<dbReference type="PANTHER" id="PTHR31368">
    <property type="entry name" value="DEVELOPMENT PLURPOTENCY-ASSOCIATED PROTEIN 1/5 FAMILY MEMBER"/>
    <property type="match status" value="1"/>
</dbReference>
<proteinExistence type="inferred from homology"/>
<dbReference type="RefSeq" id="XP_004698369.1">
    <property type="nucleotide sequence ID" value="XM_004698312.2"/>
</dbReference>
<evidence type="ECO:0000313" key="3">
    <source>
        <dbReference type="Proteomes" id="UP000694863"/>
    </source>
</evidence>
<reference evidence="4" key="1">
    <citation type="submission" date="2025-08" db="UniProtKB">
        <authorList>
            <consortium name="RefSeq"/>
        </authorList>
    </citation>
    <scope>IDENTIFICATION</scope>
</reference>
<dbReference type="Gene3D" id="3.30.1370.10">
    <property type="entry name" value="K Homology domain, type 1"/>
    <property type="match status" value="1"/>
</dbReference>
<dbReference type="Proteomes" id="UP000694863">
    <property type="component" value="Unplaced"/>
</dbReference>
<organism evidence="3 4">
    <name type="scientific">Echinops telfairi</name>
    <name type="common">Lesser hedgehog tenrec</name>
    <dbReference type="NCBI Taxonomy" id="9371"/>
    <lineage>
        <taxon>Eukaryota</taxon>
        <taxon>Metazoa</taxon>
        <taxon>Chordata</taxon>
        <taxon>Craniata</taxon>
        <taxon>Vertebrata</taxon>
        <taxon>Euteleostomi</taxon>
        <taxon>Mammalia</taxon>
        <taxon>Eutheria</taxon>
        <taxon>Afrotheria</taxon>
        <taxon>Tenrecidae</taxon>
        <taxon>Tenrecinae</taxon>
        <taxon>Echinops</taxon>
    </lineage>
</organism>
<sequence length="112" mass="12899">MGARPERKEIPLWIKSPDDLRDPEVFQVPTWQLVTIFGPNGSRIPCLEQMSKTVLELKFLESSSVTKIELQAKWMLESLAQWHRHRQDRGMLKCEEAMNGLELDLGFSEASS</sequence>
<dbReference type="Pfam" id="PF16005">
    <property type="entry name" value="MOEP19"/>
    <property type="match status" value="1"/>
</dbReference>
<dbReference type="PANTHER" id="PTHR31368:SF4">
    <property type="entry name" value="DEVELOPMENTAL PLURIPOTENCY-ASSOCIATED 5 PROTEIN"/>
    <property type="match status" value="1"/>
</dbReference>
<comment type="similarity">
    <text evidence="1">Belongs to the KHDC1 family.</text>
</comment>
<evidence type="ECO:0000313" key="4">
    <source>
        <dbReference type="RefSeq" id="XP_004698369.1"/>
    </source>
</evidence>
<dbReference type="GeneID" id="101639592"/>
<name>A0ABM0IEP1_ECHTE</name>
<feature type="domain" description="KH-like RNA-binding" evidence="2">
    <location>
        <begin position="12"/>
        <end position="87"/>
    </location>
</feature>
<dbReference type="CDD" id="cd12795">
    <property type="entry name" value="FILIA_N_like"/>
    <property type="match status" value="1"/>
</dbReference>
<dbReference type="InterPro" id="IPR036612">
    <property type="entry name" value="KH_dom_type_1_sf"/>
</dbReference>